<organism evidence="8 9">
    <name type="scientific">Orenia metallireducens</name>
    <dbReference type="NCBI Taxonomy" id="1413210"/>
    <lineage>
        <taxon>Bacteria</taxon>
        <taxon>Bacillati</taxon>
        <taxon>Bacillota</taxon>
        <taxon>Clostridia</taxon>
        <taxon>Halanaerobiales</taxon>
        <taxon>Halobacteroidaceae</taxon>
        <taxon>Orenia</taxon>
    </lineage>
</organism>
<dbReference type="SUPFAM" id="SSF103473">
    <property type="entry name" value="MFS general substrate transporter"/>
    <property type="match status" value="1"/>
</dbReference>
<dbReference type="AlphaFoldDB" id="A0A285G9A9"/>
<keyword evidence="9" id="KW-1185">Reference proteome</keyword>
<evidence type="ECO:0000256" key="5">
    <source>
        <dbReference type="ARBA" id="ARBA00023136"/>
    </source>
</evidence>
<accession>A0A285G9A9</accession>
<dbReference type="PANTHER" id="PTHR43129:SF1">
    <property type="entry name" value="FOSMIDOMYCIN RESISTANCE PROTEIN"/>
    <property type="match status" value="1"/>
</dbReference>
<feature type="transmembrane region" description="Helical" evidence="6">
    <location>
        <begin position="215"/>
        <end position="236"/>
    </location>
</feature>
<keyword evidence="4 6" id="KW-1133">Transmembrane helix</keyword>
<evidence type="ECO:0000256" key="1">
    <source>
        <dbReference type="ARBA" id="ARBA00004651"/>
    </source>
</evidence>
<feature type="transmembrane region" description="Helical" evidence="6">
    <location>
        <begin position="335"/>
        <end position="354"/>
    </location>
</feature>
<reference evidence="9" key="1">
    <citation type="submission" date="2017-09" db="EMBL/GenBank/DDBJ databases">
        <authorList>
            <person name="Varghese N."/>
            <person name="Submissions S."/>
        </authorList>
    </citation>
    <scope>NUCLEOTIDE SEQUENCE [LARGE SCALE GENOMIC DNA]</scope>
    <source>
        <strain evidence="9">MSL47</strain>
    </source>
</reference>
<sequence>MIERFALSYFQVSLLNIIRDLPSLFSLAIGTFISRIDRRYLNYLIIVAPITMIILMSLIGTIPSYMILLVLLFITGITSAAFHISTPPIIKELSRDRIGTGISLYQLGGEAARSLGPLVILGSISIWGLEGGYRLIPVGLICSLLLYSKIKDIKIDNIFNRQEDKEHKLLLFSLLKEQSNFILKIGAIRFFWSLIKISLTLFLPTYLTVTKGASLWLAGGALTIVQFSGAIDTYLGGSISDSIGREKMILISVICTSITMLGLTLSSGVYLLILLIILGFFIYSINPVILTLVQEADSKPTVIINGFYKTISFISTALATLIIGQGADLYGLTTVYRTVPLLLLLSIPLILNLADTN</sequence>
<keyword evidence="2" id="KW-0813">Transport</keyword>
<feature type="transmembrane region" description="Helical" evidence="6">
    <location>
        <begin position="65"/>
        <end position="84"/>
    </location>
</feature>
<dbReference type="InterPro" id="IPR020846">
    <property type="entry name" value="MFS_dom"/>
</dbReference>
<proteinExistence type="predicted"/>
<keyword evidence="3 6" id="KW-0812">Transmembrane</keyword>
<feature type="transmembrane region" description="Helical" evidence="6">
    <location>
        <begin position="248"/>
        <end position="265"/>
    </location>
</feature>
<dbReference type="PROSITE" id="PS50850">
    <property type="entry name" value="MFS"/>
    <property type="match status" value="1"/>
</dbReference>
<evidence type="ECO:0000256" key="4">
    <source>
        <dbReference type="ARBA" id="ARBA00022989"/>
    </source>
</evidence>
<feature type="transmembrane region" description="Helical" evidence="6">
    <location>
        <begin position="181"/>
        <end position="203"/>
    </location>
</feature>
<feature type="transmembrane region" description="Helical" evidence="6">
    <location>
        <begin position="40"/>
        <end position="59"/>
    </location>
</feature>
<dbReference type="Pfam" id="PF07690">
    <property type="entry name" value="MFS_1"/>
    <property type="match status" value="1"/>
</dbReference>
<name>A0A285G9A9_9FIRM</name>
<keyword evidence="5 6" id="KW-0472">Membrane</keyword>
<dbReference type="EMBL" id="OBDZ01000005">
    <property type="protein sequence ID" value="SNY19714.1"/>
    <property type="molecule type" value="Genomic_DNA"/>
</dbReference>
<dbReference type="GO" id="GO:0005886">
    <property type="term" value="C:plasma membrane"/>
    <property type="evidence" value="ECO:0007669"/>
    <property type="project" value="UniProtKB-SubCell"/>
</dbReference>
<comment type="subcellular location">
    <subcellularLocation>
        <location evidence="1">Cell membrane</location>
        <topology evidence="1">Multi-pass membrane protein</topology>
    </subcellularLocation>
</comment>
<protein>
    <submittedName>
        <fullName evidence="8">MFS transporter, FSR family, fosmidomycin resistance protein</fullName>
    </submittedName>
</protein>
<dbReference type="Proteomes" id="UP000219573">
    <property type="component" value="Unassembled WGS sequence"/>
</dbReference>
<dbReference type="Gene3D" id="1.20.1250.20">
    <property type="entry name" value="MFS general substrate transporter like domains"/>
    <property type="match status" value="2"/>
</dbReference>
<gene>
    <name evidence="8" type="ORF">SAMN06265827_105177</name>
</gene>
<feature type="transmembrane region" description="Helical" evidence="6">
    <location>
        <begin position="271"/>
        <end position="290"/>
    </location>
</feature>
<dbReference type="PANTHER" id="PTHR43129">
    <property type="entry name" value="FOSMIDOMYCIN RESISTANCE PROTEIN"/>
    <property type="match status" value="1"/>
</dbReference>
<evidence type="ECO:0000313" key="8">
    <source>
        <dbReference type="EMBL" id="SNY19714.1"/>
    </source>
</evidence>
<evidence type="ECO:0000256" key="2">
    <source>
        <dbReference type="ARBA" id="ARBA00022448"/>
    </source>
</evidence>
<feature type="domain" description="Major facilitator superfamily (MFS) profile" evidence="7">
    <location>
        <begin position="1"/>
        <end position="357"/>
    </location>
</feature>
<dbReference type="InterPro" id="IPR011701">
    <property type="entry name" value="MFS"/>
</dbReference>
<dbReference type="InterPro" id="IPR036259">
    <property type="entry name" value="MFS_trans_sf"/>
</dbReference>
<evidence type="ECO:0000256" key="3">
    <source>
        <dbReference type="ARBA" id="ARBA00022692"/>
    </source>
</evidence>
<evidence type="ECO:0000256" key="6">
    <source>
        <dbReference type="SAM" id="Phobius"/>
    </source>
</evidence>
<feature type="transmembrane region" description="Helical" evidence="6">
    <location>
        <begin position="302"/>
        <end position="323"/>
    </location>
</feature>
<evidence type="ECO:0000313" key="9">
    <source>
        <dbReference type="Proteomes" id="UP000219573"/>
    </source>
</evidence>
<evidence type="ECO:0000259" key="7">
    <source>
        <dbReference type="PROSITE" id="PS50850"/>
    </source>
</evidence>
<dbReference type="GO" id="GO:0022857">
    <property type="term" value="F:transmembrane transporter activity"/>
    <property type="evidence" value="ECO:0007669"/>
    <property type="project" value="InterPro"/>
</dbReference>